<name>A0A6P8AZD0_PYRGI</name>
<proteinExistence type="predicted"/>
<sequence length="202" mass="21326">MCVDPLDDAHQITVADELVVVRDGPGAPGVGIAVHYPRISRQPNLLQYPCALKPGLLKQGREGGPPWVLLECLWRSGRGSHGWRISGQQVRYHGCGATLDILRTDTGQYPASATVDESHDGHLGAALGHVPLVDAESGAGLVLESEAVQSPVQVRANGEHGSIHGDGAGIAQLIAPYVRNCVVGEARIAIVVLLLFSISIME</sequence>
<gene>
    <name evidence="2" type="ORF">PgNI_11003</name>
</gene>
<dbReference type="AlphaFoldDB" id="A0A6P8AZD0"/>
<keyword evidence="1" id="KW-1185">Reference proteome</keyword>
<organism evidence="1 2">
    <name type="scientific">Pyricularia grisea</name>
    <name type="common">Crabgrass-specific blast fungus</name>
    <name type="synonym">Magnaporthe grisea</name>
    <dbReference type="NCBI Taxonomy" id="148305"/>
    <lineage>
        <taxon>Eukaryota</taxon>
        <taxon>Fungi</taxon>
        <taxon>Dikarya</taxon>
        <taxon>Ascomycota</taxon>
        <taxon>Pezizomycotina</taxon>
        <taxon>Sordariomycetes</taxon>
        <taxon>Sordariomycetidae</taxon>
        <taxon>Magnaporthales</taxon>
        <taxon>Pyriculariaceae</taxon>
        <taxon>Pyricularia</taxon>
    </lineage>
</organism>
<dbReference type="KEGG" id="pgri:PgNI_11003"/>
<reference evidence="1 2" key="1">
    <citation type="journal article" date="2019" name="Mol. Biol. Evol.">
        <title>Blast fungal genomes show frequent chromosomal changes, gene gains and losses, and effector gene turnover.</title>
        <authorList>
            <person name="Gomez Luciano L.B."/>
            <person name="Jason Tsai I."/>
            <person name="Chuma I."/>
            <person name="Tosa Y."/>
            <person name="Chen Y.H."/>
            <person name="Li J.Y."/>
            <person name="Li M.Y."/>
            <person name="Jade Lu M.Y."/>
            <person name="Nakayashiki H."/>
            <person name="Li W.H."/>
        </authorList>
    </citation>
    <scope>NUCLEOTIDE SEQUENCE [LARGE SCALE GENOMIC DNA]</scope>
    <source>
        <strain evidence="1 2">NI907</strain>
    </source>
</reference>
<accession>A0A6P8AZD0</accession>
<protein>
    <submittedName>
        <fullName evidence="2">Uncharacterized protein</fullName>
    </submittedName>
</protein>
<reference evidence="2" key="2">
    <citation type="submission" date="2019-10" db="EMBL/GenBank/DDBJ databases">
        <authorList>
            <consortium name="NCBI Genome Project"/>
        </authorList>
    </citation>
    <scope>NUCLEOTIDE SEQUENCE</scope>
    <source>
        <strain evidence="2">NI907</strain>
    </source>
</reference>
<dbReference type="RefSeq" id="XP_030980275.1">
    <property type="nucleotide sequence ID" value="XM_031130977.1"/>
</dbReference>
<evidence type="ECO:0000313" key="1">
    <source>
        <dbReference type="Proteomes" id="UP000515153"/>
    </source>
</evidence>
<dbReference type="GeneID" id="41965882"/>
<dbReference type="Proteomes" id="UP000515153">
    <property type="component" value="Chromosome VII"/>
</dbReference>
<evidence type="ECO:0000313" key="2">
    <source>
        <dbReference type="RefSeq" id="XP_030980275.1"/>
    </source>
</evidence>
<reference evidence="2" key="3">
    <citation type="submission" date="2025-08" db="UniProtKB">
        <authorList>
            <consortium name="RefSeq"/>
        </authorList>
    </citation>
    <scope>IDENTIFICATION</scope>
    <source>
        <strain evidence="2">NI907</strain>
    </source>
</reference>